<dbReference type="KEGG" id="cai:Caci_8694"/>
<keyword evidence="1" id="KW-0472">Membrane</keyword>
<reference evidence="2 3" key="1">
    <citation type="journal article" date="2009" name="Stand. Genomic Sci.">
        <title>Complete genome sequence of Catenulispora acidiphila type strain (ID 139908).</title>
        <authorList>
            <person name="Copeland A."/>
            <person name="Lapidus A."/>
            <person name="Glavina Del Rio T."/>
            <person name="Nolan M."/>
            <person name="Lucas S."/>
            <person name="Chen F."/>
            <person name="Tice H."/>
            <person name="Cheng J.F."/>
            <person name="Bruce D."/>
            <person name="Goodwin L."/>
            <person name="Pitluck S."/>
            <person name="Mikhailova N."/>
            <person name="Pati A."/>
            <person name="Ivanova N."/>
            <person name="Mavromatis K."/>
            <person name="Chen A."/>
            <person name="Palaniappan K."/>
            <person name="Chain P."/>
            <person name="Land M."/>
            <person name="Hauser L."/>
            <person name="Chang Y.J."/>
            <person name="Jeffries C.D."/>
            <person name="Chertkov O."/>
            <person name="Brettin T."/>
            <person name="Detter J.C."/>
            <person name="Han C."/>
            <person name="Ali Z."/>
            <person name="Tindall B.J."/>
            <person name="Goker M."/>
            <person name="Bristow J."/>
            <person name="Eisen J.A."/>
            <person name="Markowitz V."/>
            <person name="Hugenholtz P."/>
            <person name="Kyrpides N.C."/>
            <person name="Klenk H.P."/>
        </authorList>
    </citation>
    <scope>NUCLEOTIDE SEQUENCE [LARGE SCALE GENOMIC DNA]</scope>
    <source>
        <strain evidence="3">DSM 44928 / JCM 14897 / NBRC 102108 / NRRL B-24433 / ID139908</strain>
    </source>
</reference>
<name>C7Q0H6_CATAD</name>
<feature type="transmembrane region" description="Helical" evidence="1">
    <location>
        <begin position="36"/>
        <end position="59"/>
    </location>
</feature>
<keyword evidence="1" id="KW-0812">Transmembrane</keyword>
<dbReference type="AlphaFoldDB" id="C7Q0H6"/>
<dbReference type="HOGENOM" id="CLU_2750346_0_0_11"/>
<keyword evidence="3" id="KW-1185">Reference proteome</keyword>
<accession>C7Q0H6</accession>
<protein>
    <submittedName>
        <fullName evidence="2">Uncharacterized protein</fullName>
    </submittedName>
</protein>
<sequence>MEAGNSGMRRAPWWLYVLVVGGLNVVRQIVFPPSRVGSAATIGLFFVVLIVGCAAVEAVRFTRHRTDRPR</sequence>
<dbReference type="InParanoid" id="C7Q0H6"/>
<evidence type="ECO:0000256" key="1">
    <source>
        <dbReference type="SAM" id="Phobius"/>
    </source>
</evidence>
<dbReference type="Proteomes" id="UP000000851">
    <property type="component" value="Chromosome"/>
</dbReference>
<dbReference type="OrthoDB" id="3542463at2"/>
<proteinExistence type="predicted"/>
<feature type="transmembrane region" description="Helical" evidence="1">
    <location>
        <begin position="12"/>
        <end position="30"/>
    </location>
</feature>
<evidence type="ECO:0000313" key="3">
    <source>
        <dbReference type="Proteomes" id="UP000000851"/>
    </source>
</evidence>
<dbReference type="EMBL" id="CP001700">
    <property type="protein sequence ID" value="ACU77509.1"/>
    <property type="molecule type" value="Genomic_DNA"/>
</dbReference>
<dbReference type="RefSeq" id="WP_015797233.1">
    <property type="nucleotide sequence ID" value="NC_013131.1"/>
</dbReference>
<evidence type="ECO:0000313" key="2">
    <source>
        <dbReference type="EMBL" id="ACU77509.1"/>
    </source>
</evidence>
<gene>
    <name evidence="2" type="ordered locus">Caci_8694</name>
</gene>
<dbReference type="eggNOG" id="ENOG502ZJSM">
    <property type="taxonomic scope" value="Bacteria"/>
</dbReference>
<keyword evidence="1" id="KW-1133">Transmembrane helix</keyword>
<organism evidence="2 3">
    <name type="scientific">Catenulispora acidiphila (strain DSM 44928 / JCM 14897 / NBRC 102108 / NRRL B-24433 / ID139908)</name>
    <dbReference type="NCBI Taxonomy" id="479433"/>
    <lineage>
        <taxon>Bacteria</taxon>
        <taxon>Bacillati</taxon>
        <taxon>Actinomycetota</taxon>
        <taxon>Actinomycetes</taxon>
        <taxon>Catenulisporales</taxon>
        <taxon>Catenulisporaceae</taxon>
        <taxon>Catenulispora</taxon>
    </lineage>
</organism>